<organism evidence="1 2">
    <name type="scientific">Mycena maculata</name>
    <dbReference type="NCBI Taxonomy" id="230809"/>
    <lineage>
        <taxon>Eukaryota</taxon>
        <taxon>Fungi</taxon>
        <taxon>Dikarya</taxon>
        <taxon>Basidiomycota</taxon>
        <taxon>Agaricomycotina</taxon>
        <taxon>Agaricomycetes</taxon>
        <taxon>Agaricomycetidae</taxon>
        <taxon>Agaricales</taxon>
        <taxon>Marasmiineae</taxon>
        <taxon>Mycenaceae</taxon>
        <taxon>Mycena</taxon>
    </lineage>
</organism>
<comment type="caution">
    <text evidence="1">The sequence shown here is derived from an EMBL/GenBank/DDBJ whole genome shotgun (WGS) entry which is preliminary data.</text>
</comment>
<name>A0AAD7HG82_9AGAR</name>
<dbReference type="AlphaFoldDB" id="A0AAD7HG82"/>
<accession>A0AAD7HG82</accession>
<keyword evidence="2" id="KW-1185">Reference proteome</keyword>
<evidence type="ECO:0000313" key="2">
    <source>
        <dbReference type="Proteomes" id="UP001215280"/>
    </source>
</evidence>
<protein>
    <recommendedName>
        <fullName evidence="3">F-box domain-containing protein</fullName>
    </recommendedName>
</protein>
<dbReference type="Proteomes" id="UP001215280">
    <property type="component" value="Unassembled WGS sequence"/>
</dbReference>
<evidence type="ECO:0008006" key="3">
    <source>
        <dbReference type="Google" id="ProtNLM"/>
    </source>
</evidence>
<dbReference type="EMBL" id="JARJLG010000284">
    <property type="protein sequence ID" value="KAJ7720088.1"/>
    <property type="molecule type" value="Genomic_DNA"/>
</dbReference>
<gene>
    <name evidence="1" type="ORF">DFH07DRAFT_309430</name>
</gene>
<proteinExistence type="predicted"/>
<reference evidence="1" key="1">
    <citation type="submission" date="2023-03" db="EMBL/GenBank/DDBJ databases">
        <title>Massive genome expansion in bonnet fungi (Mycena s.s.) driven by repeated elements and novel gene families across ecological guilds.</title>
        <authorList>
            <consortium name="Lawrence Berkeley National Laboratory"/>
            <person name="Harder C.B."/>
            <person name="Miyauchi S."/>
            <person name="Viragh M."/>
            <person name="Kuo A."/>
            <person name="Thoen E."/>
            <person name="Andreopoulos B."/>
            <person name="Lu D."/>
            <person name="Skrede I."/>
            <person name="Drula E."/>
            <person name="Henrissat B."/>
            <person name="Morin E."/>
            <person name="Kohler A."/>
            <person name="Barry K."/>
            <person name="LaButti K."/>
            <person name="Morin E."/>
            <person name="Salamov A."/>
            <person name="Lipzen A."/>
            <person name="Mereny Z."/>
            <person name="Hegedus B."/>
            <person name="Baldrian P."/>
            <person name="Stursova M."/>
            <person name="Weitz H."/>
            <person name="Taylor A."/>
            <person name="Grigoriev I.V."/>
            <person name="Nagy L.G."/>
            <person name="Martin F."/>
            <person name="Kauserud H."/>
        </authorList>
    </citation>
    <scope>NUCLEOTIDE SEQUENCE</scope>
    <source>
        <strain evidence="1">CBHHK188m</strain>
    </source>
</reference>
<evidence type="ECO:0000313" key="1">
    <source>
        <dbReference type="EMBL" id="KAJ7720088.1"/>
    </source>
</evidence>
<sequence>MAEVVPELVDLIFSFLHTLPLKYGSGEANFLVKSVASTLGKCALVCKAWVPSSRRILFYRVHVGQNNTDAFGELLGRPQLLTFLPFIREIELADGDWTNTELPKILARLPPSIHTLMLILAPRMIMQSAPCCPSLSLVTRLEIVDRWGLALSDVVQCIASFPTLVTLKLRSRGWSSTALPEPTLDPPKTWRGLHLRTPDPNAFLSWMQRASVDISTLRIYVPPPTLYPASFQSVVQYIERLGPLLKALDLILDHWNPKNEYGSLSSDFLRPNTRLQSLSIEALPAQVRSLLLSFYPIPSLESITVAVAEVDTEALHILPWLDTPPLRSSFPSWPELDRVLVPFISVRHLGITYFGDYSPHDAALFRLRVGEISAHIREVLPLYAARGVVTQDVLAEKRFLYE</sequence>